<organism evidence="3 4">
    <name type="scientific">Kribbibacterium absianum</name>
    <dbReference type="NCBI Taxonomy" id="3044210"/>
    <lineage>
        <taxon>Bacteria</taxon>
        <taxon>Bacillati</taxon>
        <taxon>Actinomycetota</taxon>
        <taxon>Coriobacteriia</taxon>
        <taxon>Coriobacteriales</taxon>
        <taxon>Kribbibacteriaceae</taxon>
        <taxon>Kribbibacterium</taxon>
    </lineage>
</organism>
<feature type="transmembrane region" description="Helical" evidence="2">
    <location>
        <begin position="13"/>
        <end position="32"/>
    </location>
</feature>
<name>A0ABT6ZJS0_9ACTN</name>
<comment type="caution">
    <text evidence="3">The sequence shown here is derived from an EMBL/GenBank/DDBJ whole genome shotgun (WGS) entry which is preliminary data.</text>
</comment>
<keyword evidence="2" id="KW-1133">Transmembrane helix</keyword>
<keyword evidence="2" id="KW-0472">Membrane</keyword>
<proteinExistence type="predicted"/>
<accession>A0ABT6ZJS0</accession>
<dbReference type="Pfam" id="PF20485">
    <property type="entry name" value="DUF6724"/>
    <property type="match status" value="1"/>
</dbReference>
<evidence type="ECO:0000313" key="4">
    <source>
        <dbReference type="Proteomes" id="UP001431693"/>
    </source>
</evidence>
<evidence type="ECO:0000313" key="3">
    <source>
        <dbReference type="EMBL" id="MDJ1129302.1"/>
    </source>
</evidence>
<dbReference type="Proteomes" id="UP001431693">
    <property type="component" value="Unassembled WGS sequence"/>
</dbReference>
<dbReference type="InterPro" id="IPR046570">
    <property type="entry name" value="DUF6724"/>
</dbReference>
<dbReference type="RefSeq" id="WP_283713620.1">
    <property type="nucleotide sequence ID" value="NZ_JASJEW010000005.1"/>
</dbReference>
<evidence type="ECO:0000256" key="2">
    <source>
        <dbReference type="SAM" id="Phobius"/>
    </source>
</evidence>
<reference evidence="3" key="1">
    <citation type="submission" date="2023-05" db="EMBL/GenBank/DDBJ databases">
        <title>[olsenella] sp. nov., isolated from a pig farm feces dump.</title>
        <authorList>
            <person name="Chang Y.-H."/>
        </authorList>
    </citation>
    <scope>NUCLEOTIDE SEQUENCE</scope>
    <source>
        <strain evidence="3">YH-ols2217</strain>
    </source>
</reference>
<feature type="compositionally biased region" description="Acidic residues" evidence="1">
    <location>
        <begin position="49"/>
        <end position="69"/>
    </location>
</feature>
<evidence type="ECO:0000256" key="1">
    <source>
        <dbReference type="SAM" id="MobiDB-lite"/>
    </source>
</evidence>
<keyword evidence="4" id="KW-1185">Reference proteome</keyword>
<feature type="region of interest" description="Disordered" evidence="1">
    <location>
        <begin position="47"/>
        <end position="69"/>
    </location>
</feature>
<gene>
    <name evidence="3" type="ORF">QJ043_04310</name>
</gene>
<keyword evidence="2" id="KW-0812">Transmembrane</keyword>
<sequence length="69" mass="7705">MDFATWLFSTREGVLTLLGAGLVICLVVAFVLERRTAKMYFNHEKQPGEEDSFLDGIFGDDDDEGSDKS</sequence>
<dbReference type="EMBL" id="JASJEX010000002">
    <property type="protein sequence ID" value="MDJ1129302.1"/>
    <property type="molecule type" value="Genomic_DNA"/>
</dbReference>
<protein>
    <submittedName>
        <fullName evidence="3">Uncharacterized protein</fullName>
    </submittedName>
</protein>